<evidence type="ECO:0000256" key="4">
    <source>
        <dbReference type="ARBA" id="ARBA00022491"/>
    </source>
</evidence>
<evidence type="ECO:0000256" key="1">
    <source>
        <dbReference type="ARBA" id="ARBA00004123"/>
    </source>
</evidence>
<dbReference type="PROSITE" id="PS00028">
    <property type="entry name" value="ZINC_FINGER_C2H2_1"/>
    <property type="match status" value="1"/>
</dbReference>
<feature type="compositionally biased region" description="Basic and acidic residues" evidence="13">
    <location>
        <begin position="7"/>
        <end position="19"/>
    </location>
</feature>
<dbReference type="SUPFAM" id="SSF57667">
    <property type="entry name" value="beta-beta-alpha zinc fingers"/>
    <property type="match status" value="4"/>
</dbReference>
<evidence type="ECO:0000256" key="8">
    <source>
        <dbReference type="ARBA" id="ARBA00022833"/>
    </source>
</evidence>
<keyword evidence="7 12" id="KW-0863">Zinc-finger</keyword>
<dbReference type="FunFam" id="3.30.160.60:FF:000952">
    <property type="entry name" value="RE1-silencing transcription factor B"/>
    <property type="match status" value="1"/>
</dbReference>
<dbReference type="Ensembl" id="ENSDCDT00010036973.1">
    <property type="protein sequence ID" value="ENSDCDP00010029804.1"/>
    <property type="gene ID" value="ENSDCDG00010019075.1"/>
</dbReference>
<feature type="domain" description="C2H2-type" evidence="14">
    <location>
        <begin position="345"/>
        <end position="372"/>
    </location>
</feature>
<evidence type="ECO:0000256" key="13">
    <source>
        <dbReference type="SAM" id="MobiDB-lite"/>
    </source>
</evidence>
<evidence type="ECO:0000256" key="3">
    <source>
        <dbReference type="ARBA" id="ARBA00022490"/>
    </source>
</evidence>
<dbReference type="InterPro" id="IPR057281">
    <property type="entry name" value="Zfn-C2H2_REST"/>
</dbReference>
<dbReference type="FunFam" id="3.30.160.60:FF:000662">
    <property type="entry name" value="RE1-silencing transcription factor A"/>
    <property type="match status" value="1"/>
</dbReference>
<dbReference type="InterPro" id="IPR050688">
    <property type="entry name" value="Zinc_finger/UBP_domain"/>
</dbReference>
<dbReference type="PANTHER" id="PTHR24403">
    <property type="entry name" value="ZINC FINGER PROTEIN"/>
    <property type="match status" value="1"/>
</dbReference>
<dbReference type="GO" id="GO:0008270">
    <property type="term" value="F:zinc ion binding"/>
    <property type="evidence" value="ECO:0007669"/>
    <property type="project" value="UniProtKB-KW"/>
</dbReference>
<gene>
    <name evidence="15" type="primary">REST</name>
</gene>
<reference evidence="15 16" key="1">
    <citation type="submission" date="2020-06" db="EMBL/GenBank/DDBJ databases">
        <authorList>
            <consortium name="Wellcome Sanger Institute Data Sharing"/>
        </authorList>
    </citation>
    <scope>NUCLEOTIDE SEQUENCE [LARGE SCALE GENOMIC DNA]</scope>
</reference>
<keyword evidence="6" id="KW-0677">Repeat</keyword>
<keyword evidence="16" id="KW-1185">Reference proteome</keyword>
<evidence type="ECO:0000256" key="12">
    <source>
        <dbReference type="PROSITE-ProRule" id="PRU00042"/>
    </source>
</evidence>
<dbReference type="SMART" id="SM00355">
    <property type="entry name" value="ZnF_C2H2"/>
    <property type="match status" value="9"/>
</dbReference>
<keyword evidence="5" id="KW-0479">Metal-binding</keyword>
<sequence length="1018" mass="113547">MRGASRVLERTARRDEKFGKASADAAKVRTDGLSRLSQMTTKTSFLAGMEGNNPELPAPQLVMLANVALTAEGSSSDYLSEDKQMAELQPVGSNSYSDSEDETVVRYSYEPDSAAAAETGEYASGYATQDLADLDVGTQEEESKSQQSAEDLSTKAPPLPPSPQRGARVKRKCVPQVAVVETTKKKKPFHCKPCQYQAQCEEEFVQHIRMHSAKKLIIVKGGSEETSGEAAPALPSSVARAGSTNGAEGADGGKGVIRCERCGYNTNRYDHYMAHLKHHSKEGKDQRVYKCTICTYTTISQYHWKKHLRNHFPSKLFTCSQCCYFSDRKNNYIQHIRTHTGERPFRCLYCDYSSSQKTHLTRHMRTHSGERPFKCDSCSYLAANQHEVTRHARQVHNGPKPLSCPYCEYKTADRSNFKKHVELHVNPRQFLCPVCKYAASKKCNLQYHIKSRHPGCSDITMDVSKVKLRVKKPGVEDLSPTRTNTPPVLPRIREVPEVVDGDSNQGPINLSTKTSSKHALSVITVGTQKEKSPKKPEEPSHKKTMPKKDKEAANKKAKGRDLVKNANEKQRRMDEVEAKKDKGSKRTVKAQKYEESVKPKRCTRKKATSITTNAEQVKEPIIDPVIQKEKELAEKQTREKEILERKAKEKEEKERQRKELEEQQRKEKERLAGLEKQDKENKKASGKPPPKRTPKKLNTPEPTLAQANEVKAKNRGVKRKADVIDTGELEKPCSPGKAKRRTSNFTKKVSTPDQPKPSTSKTKPSKKSRSAVTPNKPEKMCKGASKELDQTMVDKDHVVAVSEKESFVEEAPQCSQLTQERPSTDPEPPPQSPSVACAPVLVPGQGVEEPHQAPQPEILEEPELTVEKGASLEQEEEEVLKKAISLPERSPERDSGMSEPPTPSDGLQTPTLVLPRSVQKPSDAEEDEGIHSHDGGSDISDSASERSDDSGLRGRGKVAEPETPTEELPSPTTPSTSKLQSHTCIFCDRTFSQEVDYRRHLNRHLVNVYFLEGTAPSE</sequence>
<dbReference type="Pfam" id="PF13909">
    <property type="entry name" value="zf-H2C2_5"/>
    <property type="match status" value="1"/>
</dbReference>
<dbReference type="FunFam" id="3.30.160.60:FF:000805">
    <property type="entry name" value="RE1-silencing transcription factor B"/>
    <property type="match status" value="1"/>
</dbReference>
<keyword evidence="11" id="KW-0539">Nucleus</keyword>
<dbReference type="FunFam" id="3.30.160.60:FF:002187">
    <property type="entry name" value="RE1-silencing transcription factor"/>
    <property type="match status" value="1"/>
</dbReference>
<dbReference type="GO" id="GO:0045664">
    <property type="term" value="P:regulation of neuron differentiation"/>
    <property type="evidence" value="ECO:0007669"/>
    <property type="project" value="UniProtKB-ARBA"/>
</dbReference>
<dbReference type="PANTHER" id="PTHR24403:SF102">
    <property type="entry name" value="RE1-SILENCING TRANSCRIPTION FACTOR"/>
    <property type="match status" value="1"/>
</dbReference>
<feature type="domain" description="C2H2-type" evidence="14">
    <location>
        <begin position="257"/>
        <end position="284"/>
    </location>
</feature>
<keyword evidence="3" id="KW-0963">Cytoplasm</keyword>
<feature type="domain" description="C2H2-type" evidence="14">
    <location>
        <begin position="373"/>
        <end position="401"/>
    </location>
</feature>
<dbReference type="GO" id="GO:0045596">
    <property type="term" value="P:negative regulation of cell differentiation"/>
    <property type="evidence" value="ECO:0007669"/>
    <property type="project" value="UniProtKB-ARBA"/>
</dbReference>
<evidence type="ECO:0000313" key="15">
    <source>
        <dbReference type="Ensembl" id="ENSDCDP00010029804.1"/>
    </source>
</evidence>
<feature type="compositionally biased region" description="Basic and acidic residues" evidence="13">
    <location>
        <begin position="528"/>
        <end position="581"/>
    </location>
</feature>
<feature type="compositionally biased region" description="Basic and acidic residues" evidence="13">
    <location>
        <begin position="943"/>
        <end position="960"/>
    </location>
</feature>
<reference evidence="15" key="3">
    <citation type="submission" date="2025-09" db="UniProtKB">
        <authorList>
            <consortium name="Ensembl"/>
        </authorList>
    </citation>
    <scope>IDENTIFICATION</scope>
</reference>
<feature type="compositionally biased region" description="Basic and acidic residues" evidence="13">
    <location>
        <begin position="776"/>
        <end position="807"/>
    </location>
</feature>
<keyword evidence="4" id="KW-0678">Repressor</keyword>
<feature type="compositionally biased region" description="Polar residues" evidence="13">
    <location>
        <begin position="502"/>
        <end position="518"/>
    </location>
</feature>
<dbReference type="FunFam" id="3.30.160.60:FF:000395">
    <property type="entry name" value="zinc finger protein 513"/>
    <property type="match status" value="1"/>
</dbReference>
<dbReference type="Pfam" id="PF24540">
    <property type="entry name" value="zf-C2H2_REST"/>
    <property type="match status" value="1"/>
</dbReference>
<evidence type="ECO:0000256" key="2">
    <source>
        <dbReference type="ARBA" id="ARBA00004496"/>
    </source>
</evidence>
<feature type="region of interest" description="Disordered" evidence="13">
    <location>
        <begin position="498"/>
        <end position="980"/>
    </location>
</feature>
<feature type="domain" description="C2H2-type" evidence="14">
    <location>
        <begin position="982"/>
        <end position="1004"/>
    </location>
</feature>
<feature type="compositionally biased region" description="Low complexity" evidence="13">
    <location>
        <begin position="966"/>
        <end position="977"/>
    </location>
</feature>
<keyword evidence="9" id="KW-0805">Transcription regulation</keyword>
<feature type="domain" description="C2H2-type" evidence="14">
    <location>
        <begin position="402"/>
        <end position="429"/>
    </location>
</feature>
<evidence type="ECO:0000256" key="9">
    <source>
        <dbReference type="ARBA" id="ARBA00023015"/>
    </source>
</evidence>
<dbReference type="GO" id="GO:0005737">
    <property type="term" value="C:cytoplasm"/>
    <property type="evidence" value="ECO:0007669"/>
    <property type="project" value="UniProtKB-SubCell"/>
</dbReference>
<dbReference type="GeneID" id="114768495"/>
<evidence type="ECO:0000256" key="5">
    <source>
        <dbReference type="ARBA" id="ARBA00022723"/>
    </source>
</evidence>
<dbReference type="Proteomes" id="UP000694580">
    <property type="component" value="Chromosome 18"/>
</dbReference>
<evidence type="ECO:0000256" key="11">
    <source>
        <dbReference type="ARBA" id="ARBA00023242"/>
    </source>
</evidence>
<feature type="region of interest" description="Disordered" evidence="13">
    <location>
        <begin position="136"/>
        <end position="171"/>
    </location>
</feature>
<dbReference type="AlphaFoldDB" id="A0AAY4CAN5"/>
<dbReference type="GeneTree" id="ENSGT00940000155341"/>
<dbReference type="InterPro" id="IPR036236">
    <property type="entry name" value="Znf_C2H2_sf"/>
</dbReference>
<feature type="compositionally biased region" description="Basic and acidic residues" evidence="13">
    <location>
        <begin position="616"/>
        <end position="683"/>
    </location>
</feature>
<protein>
    <recommendedName>
        <fullName evidence="14">C2H2-type domain-containing protein</fullName>
    </recommendedName>
</protein>
<keyword evidence="10" id="KW-0804">Transcription</keyword>
<evidence type="ECO:0000256" key="6">
    <source>
        <dbReference type="ARBA" id="ARBA00022737"/>
    </source>
</evidence>
<dbReference type="PROSITE" id="PS50157">
    <property type="entry name" value="ZINC_FINGER_C2H2_2"/>
    <property type="match status" value="7"/>
</dbReference>
<evidence type="ECO:0000256" key="10">
    <source>
        <dbReference type="ARBA" id="ARBA00023163"/>
    </source>
</evidence>
<dbReference type="RefSeq" id="XP_028816651.1">
    <property type="nucleotide sequence ID" value="XM_028960818.1"/>
</dbReference>
<evidence type="ECO:0000313" key="16">
    <source>
        <dbReference type="Proteomes" id="UP000694580"/>
    </source>
</evidence>
<feature type="region of interest" description="Disordered" evidence="13">
    <location>
        <begin position="1"/>
        <end position="25"/>
    </location>
</feature>
<feature type="domain" description="C2H2-type" evidence="14">
    <location>
        <begin position="189"/>
        <end position="216"/>
    </location>
</feature>
<feature type="domain" description="C2H2-type" evidence="14">
    <location>
        <begin position="317"/>
        <end position="344"/>
    </location>
</feature>
<dbReference type="InterPro" id="IPR013087">
    <property type="entry name" value="Znf_C2H2_type"/>
</dbReference>
<dbReference type="Gene3D" id="3.30.160.60">
    <property type="entry name" value="Classic Zinc Finger"/>
    <property type="match status" value="5"/>
</dbReference>
<comment type="subcellular location">
    <subcellularLocation>
        <location evidence="2">Cytoplasm</location>
    </subcellularLocation>
    <subcellularLocation>
        <location evidence="1">Nucleus</location>
    </subcellularLocation>
</comment>
<feature type="compositionally biased region" description="Basic and acidic residues" evidence="13">
    <location>
        <begin position="719"/>
        <end position="731"/>
    </location>
</feature>
<evidence type="ECO:0000259" key="14">
    <source>
        <dbReference type="PROSITE" id="PS50157"/>
    </source>
</evidence>
<dbReference type="GO" id="GO:0045944">
    <property type="term" value="P:positive regulation of transcription by RNA polymerase II"/>
    <property type="evidence" value="ECO:0007669"/>
    <property type="project" value="TreeGrafter"/>
</dbReference>
<accession>A0AAY4CAN5</accession>
<feature type="compositionally biased region" description="Low complexity" evidence="13">
    <location>
        <begin position="751"/>
        <end position="762"/>
    </location>
</feature>
<keyword evidence="8" id="KW-0862">Zinc</keyword>
<organism evidence="15 16">
    <name type="scientific">Denticeps clupeoides</name>
    <name type="common">denticle herring</name>
    <dbReference type="NCBI Taxonomy" id="299321"/>
    <lineage>
        <taxon>Eukaryota</taxon>
        <taxon>Metazoa</taxon>
        <taxon>Chordata</taxon>
        <taxon>Craniata</taxon>
        <taxon>Vertebrata</taxon>
        <taxon>Euteleostomi</taxon>
        <taxon>Actinopterygii</taxon>
        <taxon>Neopterygii</taxon>
        <taxon>Teleostei</taxon>
        <taxon>Clupei</taxon>
        <taxon>Clupeiformes</taxon>
        <taxon>Denticipitoidei</taxon>
        <taxon>Denticipitidae</taxon>
        <taxon>Denticeps</taxon>
    </lineage>
</organism>
<dbReference type="GO" id="GO:0005634">
    <property type="term" value="C:nucleus"/>
    <property type="evidence" value="ECO:0007669"/>
    <property type="project" value="UniProtKB-SubCell"/>
</dbReference>
<evidence type="ECO:0000256" key="7">
    <source>
        <dbReference type="ARBA" id="ARBA00022771"/>
    </source>
</evidence>
<feature type="region of interest" description="Disordered" evidence="13">
    <location>
        <begin position="225"/>
        <end position="247"/>
    </location>
</feature>
<name>A0AAY4CAN5_9TELE</name>
<proteinExistence type="predicted"/>
<reference evidence="15" key="2">
    <citation type="submission" date="2025-08" db="UniProtKB">
        <authorList>
            <consortium name="Ensembl"/>
        </authorList>
    </citation>
    <scope>IDENTIFICATION</scope>
</reference>